<dbReference type="Proteomes" id="UP000029082">
    <property type="component" value="Unassembled WGS sequence"/>
</dbReference>
<dbReference type="RefSeq" id="WP_156098600.1">
    <property type="nucleotide sequence ID" value="NZ_JDUO01000003.1"/>
</dbReference>
<dbReference type="GeneID" id="93095325"/>
<dbReference type="EMBL" id="JGZE01000001">
    <property type="protein sequence ID" value="KFI80143.1"/>
    <property type="molecule type" value="Genomic_DNA"/>
</dbReference>
<proteinExistence type="predicted"/>
<sequence length="56" mass="6125">MTGEGTAPADEPTDDGGTLKRFPQLVRRGDMDDDALVHAYAEALEQLRHDLDGERA</sequence>
<accession>A0A087CA43</accession>
<evidence type="ECO:0000313" key="2">
    <source>
        <dbReference type="EMBL" id="KFI80143.1"/>
    </source>
</evidence>
<dbReference type="AlphaFoldDB" id="A0A087CA43"/>
<organism evidence="2 3">
    <name type="scientific">Bifidobacterium mongoliense DSM 21395</name>
    <dbReference type="NCBI Taxonomy" id="1437603"/>
    <lineage>
        <taxon>Bacteria</taxon>
        <taxon>Bacillati</taxon>
        <taxon>Actinomycetota</taxon>
        <taxon>Actinomycetes</taxon>
        <taxon>Bifidobacteriales</taxon>
        <taxon>Bifidobacteriaceae</taxon>
        <taxon>Bifidobacterium</taxon>
    </lineage>
</organism>
<dbReference type="STRING" id="1437603.GCA_000771525_01068"/>
<evidence type="ECO:0000313" key="3">
    <source>
        <dbReference type="Proteomes" id="UP000029082"/>
    </source>
</evidence>
<comment type="caution">
    <text evidence="2">The sequence shown here is derived from an EMBL/GenBank/DDBJ whole genome shotgun (WGS) entry which is preliminary data.</text>
</comment>
<gene>
    <name evidence="2" type="ORF">BMON_0011</name>
</gene>
<reference evidence="2 3" key="1">
    <citation type="submission" date="2014-03" db="EMBL/GenBank/DDBJ databases">
        <title>Genomics of Bifidobacteria.</title>
        <authorList>
            <person name="Ventura M."/>
            <person name="Milani C."/>
            <person name="Lugli G.A."/>
        </authorList>
    </citation>
    <scope>NUCLEOTIDE SEQUENCE [LARGE SCALE GENOMIC DNA]</scope>
    <source>
        <strain evidence="2 3">DSM 21395</strain>
    </source>
</reference>
<feature type="region of interest" description="Disordered" evidence="1">
    <location>
        <begin position="1"/>
        <end position="24"/>
    </location>
</feature>
<name>A0A087CA43_9BIFI</name>
<evidence type="ECO:0000256" key="1">
    <source>
        <dbReference type="SAM" id="MobiDB-lite"/>
    </source>
</evidence>
<protein>
    <submittedName>
        <fullName evidence="2">Uncharacterized protein</fullName>
    </submittedName>
</protein>
<keyword evidence="3" id="KW-1185">Reference proteome</keyword>